<dbReference type="PANTHER" id="PTHR22911:SF6">
    <property type="entry name" value="SOLUTE CARRIER FAMILY 35 MEMBER G1"/>
    <property type="match status" value="1"/>
</dbReference>
<keyword evidence="7 15" id="KW-1133">Transmembrane helix</keyword>
<dbReference type="InterPro" id="IPR037185">
    <property type="entry name" value="EmrE-like"/>
</dbReference>
<feature type="transmembrane region" description="Helical" evidence="15">
    <location>
        <begin position="266"/>
        <end position="286"/>
    </location>
</feature>
<dbReference type="SUPFAM" id="SSF103481">
    <property type="entry name" value="Multidrug resistance efflux transporter EmrE"/>
    <property type="match status" value="2"/>
</dbReference>
<evidence type="ECO:0000256" key="2">
    <source>
        <dbReference type="ARBA" id="ARBA00004651"/>
    </source>
</evidence>
<evidence type="ECO:0000256" key="14">
    <source>
        <dbReference type="SAM" id="MobiDB-lite"/>
    </source>
</evidence>
<proteinExistence type="inferred from homology"/>
<feature type="transmembrane region" description="Helical" evidence="15">
    <location>
        <begin position="201"/>
        <end position="222"/>
    </location>
</feature>
<evidence type="ECO:0000256" key="9">
    <source>
        <dbReference type="ARBA" id="ARBA00059734"/>
    </source>
</evidence>
<organism evidence="17">
    <name type="scientific">Pundamilia nyererei</name>
    <dbReference type="NCBI Taxonomy" id="303518"/>
    <lineage>
        <taxon>Eukaryota</taxon>
        <taxon>Metazoa</taxon>
        <taxon>Chordata</taxon>
        <taxon>Craniata</taxon>
        <taxon>Vertebrata</taxon>
        <taxon>Euteleostomi</taxon>
        <taxon>Actinopterygii</taxon>
        <taxon>Neopterygii</taxon>
        <taxon>Teleostei</taxon>
        <taxon>Neoteleostei</taxon>
        <taxon>Acanthomorphata</taxon>
        <taxon>Ovalentaria</taxon>
        <taxon>Cichlomorphae</taxon>
        <taxon>Cichliformes</taxon>
        <taxon>Cichlidae</taxon>
        <taxon>African cichlids</taxon>
        <taxon>Pseudocrenilabrinae</taxon>
        <taxon>Haplochromini</taxon>
        <taxon>Pundamilia</taxon>
    </lineage>
</organism>
<keyword evidence="5" id="KW-0677">Repeat</keyword>
<comment type="similarity">
    <text evidence="10">Belongs to the TMEM20 family.</text>
</comment>
<feature type="transmembrane region" description="Helical" evidence="15">
    <location>
        <begin position="383"/>
        <end position="401"/>
    </location>
</feature>
<evidence type="ECO:0000313" key="17">
    <source>
        <dbReference type="Ensembl" id="ENSPNYP00000001135.1"/>
    </source>
</evidence>
<comment type="subcellular location">
    <subcellularLocation>
        <location evidence="2">Cell membrane</location>
        <topology evidence="2">Multi-pass membrane protein</topology>
    </subcellularLocation>
    <subcellularLocation>
        <location evidence="1">Endoplasmic reticulum membrane</location>
        <topology evidence="1">Multi-pass membrane protein</topology>
    </subcellularLocation>
</comment>
<dbReference type="GO" id="GO:0005789">
    <property type="term" value="C:endoplasmic reticulum membrane"/>
    <property type="evidence" value="ECO:0007669"/>
    <property type="project" value="UniProtKB-SubCell"/>
</dbReference>
<evidence type="ECO:0000256" key="1">
    <source>
        <dbReference type="ARBA" id="ARBA00004477"/>
    </source>
</evidence>
<protein>
    <recommendedName>
        <fullName evidence="12">Solute carrier family 35 member G1</fullName>
    </recommendedName>
    <alternativeName>
        <fullName evidence="13">Transmembrane protein 20</fullName>
    </alternativeName>
</protein>
<evidence type="ECO:0000256" key="3">
    <source>
        <dbReference type="ARBA" id="ARBA00022475"/>
    </source>
</evidence>
<gene>
    <name evidence="17" type="primary">SLC35G1</name>
</gene>
<evidence type="ECO:0000256" key="11">
    <source>
        <dbReference type="ARBA" id="ARBA00064541"/>
    </source>
</evidence>
<dbReference type="AlphaFoldDB" id="A0A3B4ESV5"/>
<feature type="domain" description="EamA" evidence="16">
    <location>
        <begin position="115"/>
        <end position="246"/>
    </location>
</feature>
<dbReference type="STRING" id="303518.ENSPNYP00000001135"/>
<dbReference type="Ensembl" id="ENSPNYT00000001155.1">
    <property type="protein sequence ID" value="ENSPNYP00000001135.1"/>
    <property type="gene ID" value="ENSPNYG00000000914.1"/>
</dbReference>
<dbReference type="InterPro" id="IPR000620">
    <property type="entry name" value="EamA_dom"/>
</dbReference>
<dbReference type="GO" id="GO:0051480">
    <property type="term" value="P:regulation of cytosolic calcium ion concentration"/>
    <property type="evidence" value="ECO:0007669"/>
    <property type="project" value="TreeGrafter"/>
</dbReference>
<feature type="domain" description="EamA" evidence="16">
    <location>
        <begin position="271"/>
        <end position="398"/>
    </location>
</feature>
<feature type="transmembrane region" description="Helical" evidence="15">
    <location>
        <begin position="140"/>
        <end position="164"/>
    </location>
</feature>
<evidence type="ECO:0000256" key="8">
    <source>
        <dbReference type="ARBA" id="ARBA00023136"/>
    </source>
</evidence>
<dbReference type="GO" id="GO:1990034">
    <property type="term" value="P:calcium ion export across plasma membrane"/>
    <property type="evidence" value="ECO:0007669"/>
    <property type="project" value="TreeGrafter"/>
</dbReference>
<feature type="compositionally biased region" description="Acidic residues" evidence="14">
    <location>
        <begin position="61"/>
        <end position="73"/>
    </location>
</feature>
<keyword evidence="6" id="KW-0256">Endoplasmic reticulum</keyword>
<name>A0A3B4ESV5_9CICH</name>
<feature type="transmembrane region" description="Helical" evidence="15">
    <location>
        <begin position="229"/>
        <end position="246"/>
    </location>
</feature>
<evidence type="ECO:0000256" key="13">
    <source>
        <dbReference type="ARBA" id="ARBA00082789"/>
    </source>
</evidence>
<evidence type="ECO:0000256" key="15">
    <source>
        <dbReference type="SAM" id="Phobius"/>
    </source>
</evidence>
<evidence type="ECO:0000256" key="4">
    <source>
        <dbReference type="ARBA" id="ARBA00022692"/>
    </source>
</evidence>
<evidence type="ECO:0000256" key="7">
    <source>
        <dbReference type="ARBA" id="ARBA00022989"/>
    </source>
</evidence>
<evidence type="ECO:0000256" key="12">
    <source>
        <dbReference type="ARBA" id="ARBA00074441"/>
    </source>
</evidence>
<feature type="transmembrane region" description="Helical" evidence="15">
    <location>
        <begin position="176"/>
        <end position="195"/>
    </location>
</feature>
<feature type="transmembrane region" description="Helical" evidence="15">
    <location>
        <begin position="330"/>
        <end position="347"/>
    </location>
</feature>
<accession>A0A3B4ESV5</accession>
<feature type="transmembrane region" description="Helical" evidence="15">
    <location>
        <begin position="359"/>
        <end position="377"/>
    </location>
</feature>
<dbReference type="PANTHER" id="PTHR22911">
    <property type="entry name" value="ACYL-MALONYL CONDENSING ENZYME-RELATED"/>
    <property type="match status" value="1"/>
</dbReference>
<evidence type="ECO:0000256" key="6">
    <source>
        <dbReference type="ARBA" id="ARBA00022824"/>
    </source>
</evidence>
<dbReference type="FunFam" id="1.10.3730.20:FF:000026">
    <property type="entry name" value="Solute carrier family 35, member G1"/>
    <property type="match status" value="1"/>
</dbReference>
<comment type="subunit">
    <text evidence="11">Interacts with STIM1; stimulated by depletion of intracellular calcium. Interacts with ORAI1. Interacts with the plasma membrane calcium-transporting ATPases ATP2B1 and ATP2B4. Interacts with ATP1A1, ATP2A2, KPNB1 and XPO1.</text>
</comment>
<sequence>MADCNHCTHERALSVEDDVTVAFYKDDSHDKNSAYDRQEPGTNDRAPERIHLRSKGRASCEYDEEEDDDDEQLESARGNSLESSGEEKTSCPPAFCVRNKSPSPEGRSALSIPRLGLFYAFLSTVFFSIITLLVKTIEGIHAIEISAIRCFFQMLFVAPVIIYHKTGFLGPRDKRLVLMLRGFLGSNAMILLFYAVQLMPLADATVITFSNPVFTSLLAWIFLKEKCTIWDCVFTVFTLTGVILIARPPFLFGENVHGIEGDYTNHIKGTFAAFGAIGAACTFVILRKLGKSVHYYVSVWYYAVIGLIECIITVSVLGEWKIPFCGRDRWLLMLIAILGIAGQTFLIKALQVEKAGPVALMKTVDVVLAFIYQFIFFSRAPTWWSLGGALCIVVSTSGVAIRKWYNSSRRN</sequence>
<evidence type="ECO:0000256" key="5">
    <source>
        <dbReference type="ARBA" id="ARBA00022737"/>
    </source>
</evidence>
<feature type="region of interest" description="Disordered" evidence="14">
    <location>
        <begin position="26"/>
        <end position="107"/>
    </location>
</feature>
<dbReference type="GO" id="GO:0005886">
    <property type="term" value="C:plasma membrane"/>
    <property type="evidence" value="ECO:0007669"/>
    <property type="project" value="UniProtKB-SubCell"/>
</dbReference>
<keyword evidence="8 15" id="KW-0472">Membrane</keyword>
<evidence type="ECO:0000259" key="16">
    <source>
        <dbReference type="Pfam" id="PF00892"/>
    </source>
</evidence>
<comment type="function">
    <text evidence="9">May play a role in intracellular calcium sensing and homeostasis. May act as a negative regulator of plasma membrane calcium-transporting ATPases preventing calcium efflux from the cell.</text>
</comment>
<dbReference type="Pfam" id="PF00892">
    <property type="entry name" value="EamA"/>
    <property type="match status" value="2"/>
</dbReference>
<feature type="compositionally biased region" description="Basic and acidic residues" evidence="14">
    <location>
        <begin position="26"/>
        <end position="39"/>
    </location>
</feature>
<feature type="transmembrane region" description="Helical" evidence="15">
    <location>
        <begin position="115"/>
        <end position="134"/>
    </location>
</feature>
<feature type="transmembrane region" description="Helical" evidence="15">
    <location>
        <begin position="298"/>
        <end position="318"/>
    </location>
</feature>
<evidence type="ECO:0000256" key="10">
    <source>
        <dbReference type="ARBA" id="ARBA00061618"/>
    </source>
</evidence>
<dbReference type="GeneTree" id="ENSGT00940000153249"/>
<reference evidence="17" key="1">
    <citation type="submission" date="2023-09" db="UniProtKB">
        <authorList>
            <consortium name="Ensembl"/>
        </authorList>
    </citation>
    <scope>IDENTIFICATION</scope>
</reference>
<keyword evidence="3" id="KW-1003">Cell membrane</keyword>
<keyword evidence="4 15" id="KW-0812">Transmembrane</keyword>